<dbReference type="SUPFAM" id="SSF52540">
    <property type="entry name" value="P-loop containing nucleoside triphosphate hydrolases"/>
    <property type="match status" value="1"/>
</dbReference>
<dbReference type="EC" id="3.6.3.-" evidence="13"/>
<dbReference type="Proteomes" id="UP001141166">
    <property type="component" value="Unassembled WGS sequence"/>
</dbReference>
<evidence type="ECO:0000259" key="4">
    <source>
        <dbReference type="PROSITE" id="PS50893"/>
    </source>
</evidence>
<dbReference type="Gene3D" id="3.40.50.300">
    <property type="entry name" value="P-loop containing nucleotide triphosphate hydrolases"/>
    <property type="match status" value="1"/>
</dbReference>
<evidence type="ECO:0000313" key="16">
    <source>
        <dbReference type="Proteomes" id="UP000191171"/>
    </source>
</evidence>
<dbReference type="EMBL" id="LRHK01000005">
    <property type="protein sequence ID" value="KWX16561.1"/>
    <property type="molecule type" value="Genomic_DNA"/>
</dbReference>
<evidence type="ECO:0000313" key="8">
    <source>
        <dbReference type="EMBL" id="MDC4247377.1"/>
    </source>
</evidence>
<dbReference type="Proteomes" id="UP000253144">
    <property type="component" value="Unassembled WGS sequence"/>
</dbReference>
<dbReference type="STRING" id="1352.AL014_05010"/>
<dbReference type="Proteomes" id="UP000183509">
    <property type="component" value="Unassembled WGS sequence"/>
</dbReference>
<dbReference type="Proteomes" id="UP000469871">
    <property type="component" value="Unassembled WGS sequence"/>
</dbReference>
<protein>
    <submittedName>
        <fullName evidence="8">ABC transporter ATP-binding protein</fullName>
    </submittedName>
    <submittedName>
        <fullName evidence="11">ABC transporter ATPase</fullName>
        <ecNumber evidence="13">3.6.3.-</ecNumber>
    </submittedName>
</protein>
<evidence type="ECO:0000313" key="18">
    <source>
        <dbReference type="Proteomes" id="UP000253144"/>
    </source>
</evidence>
<feature type="domain" description="ABC transporter" evidence="4">
    <location>
        <begin position="3"/>
        <end position="228"/>
    </location>
</feature>
<dbReference type="Proteomes" id="UP001139644">
    <property type="component" value="Unassembled WGS sequence"/>
</dbReference>
<evidence type="ECO:0000313" key="15">
    <source>
        <dbReference type="Proteomes" id="UP000183509"/>
    </source>
</evidence>
<evidence type="ECO:0000256" key="2">
    <source>
        <dbReference type="ARBA" id="ARBA00022741"/>
    </source>
</evidence>
<dbReference type="GO" id="GO:0005524">
    <property type="term" value="F:ATP binding"/>
    <property type="evidence" value="ECO:0007669"/>
    <property type="project" value="UniProtKB-KW"/>
</dbReference>
<dbReference type="RefSeq" id="WP_002297010.1">
    <property type="nucleotide sequence ID" value="NZ_AP019394.1"/>
</dbReference>
<reference evidence="9 16" key="4">
    <citation type="submission" date="2017-02" db="EMBL/GenBank/DDBJ databases">
        <title>Clonality and virulence of isolates of VRE in Hematopoietic Stem Cell Transplanted (HSCT) patients.</title>
        <authorList>
            <person name="Marchi A.P."/>
            <person name="Martins R.C."/>
            <person name="Marie S.K."/>
            <person name="Levin A.S."/>
            <person name="Costa S.F."/>
        </authorList>
    </citation>
    <scope>NUCLEOTIDE SEQUENCE [LARGE SCALE GENOMIC DNA]</scope>
    <source>
        <strain evidence="9 16">LIM1759</strain>
    </source>
</reference>
<dbReference type="Proteomes" id="UP000070452">
    <property type="component" value="Unassembled WGS sequence"/>
</dbReference>
<dbReference type="EMBL" id="WEFP01000001">
    <property type="protein sequence ID" value="KAB7576503.1"/>
    <property type="molecule type" value="Genomic_DNA"/>
</dbReference>
<evidence type="ECO:0000313" key="7">
    <source>
        <dbReference type="EMBL" id="MBX4223737.1"/>
    </source>
</evidence>
<organism evidence="8 21">
    <name type="scientific">Enterococcus faecium</name>
    <name type="common">Streptococcus faecium</name>
    <dbReference type="NCBI Taxonomy" id="1352"/>
    <lineage>
        <taxon>Bacteria</taxon>
        <taxon>Bacillati</taxon>
        <taxon>Bacillota</taxon>
        <taxon>Bacilli</taxon>
        <taxon>Lactobacillales</taxon>
        <taxon>Enterococcaceae</taxon>
        <taxon>Enterococcus</taxon>
    </lineage>
</organism>
<evidence type="ECO:0000313" key="6">
    <source>
        <dbReference type="EMBL" id="KWX16561.1"/>
    </source>
</evidence>
<sequence length="245" mass="27890">MSIQISHLNVVIENLKILEDIHFTIPKDTFTSIVAPSGAGKSTLLKTLTGVQPMTSGTIKVDDQKVTGLHTAFSYMPQEDMLLPWLSVYQNVTLYQKINHLTINEEQVRDYLDIFGLNGYEHFLPEQLSGGMKQRTALLRTIMNPSSYLLLDEPFGALDAMTRGQMQDWMLKLPKKAKRTTLLVTHDIEEAIYLSDRILVLSARPAHVIAEIQVPEKRRSREWLLQQSELKQTIYQLLAGELDVK</sequence>
<dbReference type="EMBL" id="LEQJ01000006">
    <property type="protein sequence ID" value="RBS32655.1"/>
    <property type="molecule type" value="Genomic_DNA"/>
</dbReference>
<reference evidence="8" key="9">
    <citation type="submission" date="2022-05" db="EMBL/GenBank/DDBJ databases">
        <title>Draft genome sequences of Clostridium perfringens strains isolated from Peru.</title>
        <authorList>
            <person name="Hurtado R."/>
            <person name="Lima L."/>
            <person name="Sousa T."/>
            <person name="Jaiswal A.K."/>
            <person name="Tiwari S."/>
            <person name="Maturrano L."/>
            <person name="Brenig B."/>
            <person name="Azevedo V."/>
        </authorList>
    </citation>
    <scope>NUCLEOTIDE SEQUENCE</scope>
    <source>
        <strain evidence="8">CP4</strain>
    </source>
</reference>
<evidence type="ECO:0000256" key="1">
    <source>
        <dbReference type="ARBA" id="ARBA00022448"/>
    </source>
</evidence>
<dbReference type="InterPro" id="IPR027417">
    <property type="entry name" value="P-loop_NTPase"/>
</dbReference>
<reference evidence="13 15" key="3">
    <citation type="submission" date="2016-04" db="EMBL/GenBank/DDBJ databases">
        <authorList>
            <person name="Millard A."/>
        </authorList>
    </citation>
    <scope>NUCLEOTIDE SEQUENCE [LARGE SCALE GENOMIC DNA]</scope>
    <source>
        <strain evidence="13">Isolate 22</strain>
    </source>
</reference>
<dbReference type="PANTHER" id="PTHR42788">
    <property type="entry name" value="TAURINE IMPORT ATP-BINDING PROTEIN-RELATED"/>
    <property type="match status" value="1"/>
</dbReference>
<evidence type="ECO:0000313" key="13">
    <source>
        <dbReference type="EMBL" id="SAM39087.1"/>
    </source>
</evidence>
<evidence type="ECO:0000313" key="21">
    <source>
        <dbReference type="Proteomes" id="UP001141166"/>
    </source>
</evidence>
<keyword evidence="13" id="KW-0378">Hydrolase</keyword>
<dbReference type="AlphaFoldDB" id="A0A133CPE6"/>
<evidence type="ECO:0000313" key="10">
    <source>
        <dbReference type="EMBL" id="PZM56577.1"/>
    </source>
</evidence>
<reference evidence="11 18" key="1">
    <citation type="submission" date="2015-06" db="EMBL/GenBank/DDBJ databases">
        <title>The Genome Sequence of Enterococcus faecium 131EA1.</title>
        <authorList>
            <consortium name="The Broad Institute Genomics Platform"/>
            <consortium name="The Broad Institute Genome Sequencing Center for Infectious Disease"/>
            <person name="Earl A.M."/>
            <person name="Van Tyne D."/>
            <person name="Lebreton F."/>
            <person name="Saavedra J.T."/>
            <person name="Gilmore M.S."/>
            <person name="Manson Mcguire A."/>
            <person name="Clock S."/>
            <person name="Crupain M."/>
            <person name="Rangan U."/>
            <person name="Young S."/>
            <person name="Abouelleil A."/>
            <person name="Cao P."/>
            <person name="Chapman S.B."/>
            <person name="Griggs A."/>
            <person name="Priest M."/>
            <person name="Shea T."/>
            <person name="Wortman J."/>
            <person name="Nusbaum C."/>
            <person name="Birren B."/>
        </authorList>
    </citation>
    <scope>NUCLEOTIDE SEQUENCE [LARGE SCALE GENOMIC DNA]</scope>
    <source>
        <strain evidence="11 18">131EA1</strain>
    </source>
</reference>
<dbReference type="PROSITE" id="PS50893">
    <property type="entry name" value="ABC_TRANSPORTER_2"/>
    <property type="match status" value="1"/>
</dbReference>
<accession>A0A133CPE6</accession>
<dbReference type="EMBL" id="QHGU01000011">
    <property type="protein sequence ID" value="PZM56577.1"/>
    <property type="molecule type" value="Genomic_DNA"/>
</dbReference>
<dbReference type="PANTHER" id="PTHR42788:SF2">
    <property type="entry name" value="ABC TRANSPORTER ATP-BINDING PROTEIN"/>
    <property type="match status" value="1"/>
</dbReference>
<dbReference type="Proteomes" id="UP000289562">
    <property type="component" value="Unassembled WGS sequence"/>
</dbReference>
<dbReference type="EMBL" id="JAIFOC010000151">
    <property type="protein sequence ID" value="MBX4223737.1"/>
    <property type="molecule type" value="Genomic_DNA"/>
</dbReference>
<dbReference type="EMBL" id="FKLM01000008">
    <property type="protein sequence ID" value="SAM39087.1"/>
    <property type="molecule type" value="Genomic_DNA"/>
</dbReference>
<evidence type="ECO:0000313" key="20">
    <source>
        <dbReference type="Proteomes" id="UP000469871"/>
    </source>
</evidence>
<evidence type="ECO:0000313" key="14">
    <source>
        <dbReference type="Proteomes" id="UP000070452"/>
    </source>
</evidence>
<proteinExistence type="predicted"/>
<dbReference type="OMA" id="ARPQILM"/>
<dbReference type="InterPro" id="IPR003593">
    <property type="entry name" value="AAA+_ATPase"/>
</dbReference>
<dbReference type="Proteomes" id="UP000249070">
    <property type="component" value="Unassembled WGS sequence"/>
</dbReference>
<gene>
    <name evidence="6" type="ORF">AWT83_13655</name>
    <name evidence="9" type="ORF">B1P95_08870</name>
    <name evidence="12" type="ORF">CYQ77_12655</name>
    <name evidence="10" type="ORF">DKP91_03690</name>
    <name evidence="13" type="ORF">DTPHA_600752</name>
    <name evidence="11" type="ORF">EB12_01136</name>
    <name evidence="5" type="ORF">GBM73_03845</name>
    <name evidence="7" type="ORF">KYX88_13250</name>
    <name evidence="8" type="ORF">M3X98_04800</name>
</gene>
<evidence type="ECO:0000313" key="17">
    <source>
        <dbReference type="Proteomes" id="UP000249070"/>
    </source>
</evidence>
<dbReference type="Pfam" id="PF00005">
    <property type="entry name" value="ABC_tran"/>
    <property type="match status" value="1"/>
</dbReference>
<evidence type="ECO:0000256" key="3">
    <source>
        <dbReference type="ARBA" id="ARBA00022840"/>
    </source>
</evidence>
<reference evidence="10 17" key="6">
    <citation type="submission" date="2018-05" db="EMBL/GenBank/DDBJ databases">
        <title>Vancomycin-resistant Enterococcus faecium strain from Chelyabinsk, Russia.</title>
        <authorList>
            <person name="Gostev V."/>
            <person name="Goncharov A."/>
            <person name="Kolodzhieva V."/>
            <person name="Suvorov A."/>
            <person name="Sidorenko S."/>
            <person name="Zueva L."/>
        </authorList>
    </citation>
    <scope>NUCLEOTIDE SEQUENCE [LARGE SCALE GENOMIC DNA]</scope>
    <source>
        <strain evidence="10 17">20</strain>
    </source>
</reference>
<keyword evidence="3 8" id="KW-0067">ATP-binding</keyword>
<dbReference type="PATRIC" id="fig|1352.1358.peg.2004"/>
<reference evidence="6 14" key="2">
    <citation type="submission" date="2016-01" db="EMBL/GenBank/DDBJ databases">
        <title>Molecular Mechanisms for transfer of large genomic segments between Enterococcus faecium strains.</title>
        <authorList>
            <person name="Garcia-Solache M.A."/>
            <person name="Lebreton F."/>
            <person name="Mclaughlin R.E."/>
            <person name="Whiteaker J.D."/>
            <person name="Gilmore M.S."/>
            <person name="Rice L.B."/>
        </authorList>
    </citation>
    <scope>NUCLEOTIDE SEQUENCE [LARGE SCALE GENOMIC DNA]</scope>
    <source>
        <strain evidence="6 14">D344RRF x C68</strain>
    </source>
</reference>
<keyword evidence="2" id="KW-0547">Nucleotide-binding</keyword>
<dbReference type="EMBL" id="MVGJ01000043">
    <property type="protein sequence ID" value="OOL82505.1"/>
    <property type="molecule type" value="Genomic_DNA"/>
</dbReference>
<dbReference type="GeneID" id="66454089"/>
<evidence type="ECO:0000313" key="11">
    <source>
        <dbReference type="EMBL" id="RBS32655.1"/>
    </source>
</evidence>
<evidence type="ECO:0000313" key="9">
    <source>
        <dbReference type="EMBL" id="OOL82505.1"/>
    </source>
</evidence>
<reference evidence="5 20" key="7">
    <citation type="submission" date="2019-10" db="EMBL/GenBank/DDBJ databases">
        <title>Evolutionary dynamics of vancomycin-resistant Enterococcus faecium during gastrointestinal tract colonization and bloodstream infection in immunocompromised pediatric patients.</title>
        <authorList>
            <person name="Chilambi G.S."/>
            <person name="Nordstrom H.R."/>
            <person name="Evans D.R."/>
            <person name="Ferrolino J."/>
            <person name="Hayden R.T."/>
            <person name="Maron G.M."/>
            <person name="Vo A.N."/>
            <person name="Gilmore M.S."/>
            <person name="Wolf J."/>
            <person name="Rosch J.W."/>
            <person name="Van Tyne D."/>
        </authorList>
    </citation>
    <scope>NUCLEOTIDE SEQUENCE [LARGE SCALE GENOMIC DNA]</scope>
    <source>
        <strain evidence="5 20">VRECG27</strain>
    </source>
</reference>
<dbReference type="SMART" id="SM00382">
    <property type="entry name" value="AAA"/>
    <property type="match status" value="1"/>
</dbReference>
<evidence type="ECO:0000313" key="19">
    <source>
        <dbReference type="Proteomes" id="UP000289562"/>
    </source>
</evidence>
<comment type="caution">
    <text evidence="8">The sequence shown here is derived from an EMBL/GenBank/DDBJ whole genome shotgun (WGS) entry which is preliminary data.</text>
</comment>
<dbReference type="Proteomes" id="UP000191171">
    <property type="component" value="Unassembled WGS sequence"/>
</dbReference>
<reference evidence="12 19" key="5">
    <citation type="submission" date="2017-12" db="EMBL/GenBank/DDBJ databases">
        <title>A pool of 800 enterococci isolated from chicken carcass rinse samples from New Zealand.</title>
        <authorList>
            <person name="Zhang J."/>
            <person name="Rogers L."/>
            <person name="Midwinter A."/>
            <person name="French N."/>
        </authorList>
    </citation>
    <scope>NUCLEOTIDE SEQUENCE [LARGE SCALE GENOMIC DNA]</scope>
    <source>
        <strain evidence="12 19">EN697</strain>
    </source>
</reference>
<dbReference type="GO" id="GO:0016887">
    <property type="term" value="F:ATP hydrolysis activity"/>
    <property type="evidence" value="ECO:0007669"/>
    <property type="project" value="InterPro"/>
</dbReference>
<keyword evidence="1" id="KW-0813">Transport</keyword>
<name>A0A133CPE6_ENTFC</name>
<dbReference type="InterPro" id="IPR003439">
    <property type="entry name" value="ABC_transporter-like_ATP-bd"/>
</dbReference>
<dbReference type="EMBL" id="JAMWMK010000005">
    <property type="protein sequence ID" value="MDC4247377.1"/>
    <property type="molecule type" value="Genomic_DNA"/>
</dbReference>
<evidence type="ECO:0000313" key="5">
    <source>
        <dbReference type="EMBL" id="KAB7576503.1"/>
    </source>
</evidence>
<evidence type="ECO:0000313" key="12">
    <source>
        <dbReference type="EMBL" id="RXU84585.1"/>
    </source>
</evidence>
<dbReference type="EMBL" id="PJVH01000066">
    <property type="protein sequence ID" value="RXU84585.1"/>
    <property type="molecule type" value="Genomic_DNA"/>
</dbReference>
<dbReference type="InterPro" id="IPR050166">
    <property type="entry name" value="ABC_transporter_ATP-bind"/>
</dbReference>
<reference evidence="7" key="8">
    <citation type="journal article" date="2022" name="J. Anim. Sci.">
        <title>Whole genome sequence analyses-based assessment of virulence potential and antimicrobial susceptibilities and resistance of Enterococcus faecium strains isolated from commercial swine and cattle probiotic products.</title>
        <authorList>
            <person name="Shridhar P.B."/>
            <person name="Amachawadi R.G."/>
            <person name="Tokach M."/>
            <person name="Patel I."/>
            <person name="Gangiredla J."/>
            <person name="Mammel M."/>
            <person name="Nagaraja T.G."/>
        </authorList>
    </citation>
    <scope>NUCLEOTIDE SEQUENCE</scope>
    <source>
        <strain evidence="7">EF215</strain>
    </source>
</reference>